<feature type="compositionally biased region" description="Low complexity" evidence="1">
    <location>
        <begin position="87"/>
        <end position="104"/>
    </location>
</feature>
<evidence type="ECO:0000313" key="2">
    <source>
        <dbReference type="EMBL" id="MBA0087329.1"/>
    </source>
</evidence>
<name>A0A7V8SYQ4_9BACT</name>
<feature type="region of interest" description="Disordered" evidence="1">
    <location>
        <begin position="75"/>
        <end position="113"/>
    </location>
</feature>
<comment type="caution">
    <text evidence="2">The sequence shown here is derived from an EMBL/GenBank/DDBJ whole genome shotgun (WGS) entry which is preliminary data.</text>
</comment>
<sequence length="113" mass="12317">LAQKGQTDQAKMASEERRTQAQIQGETNRALITAGTAHAATQSGDRQAFLDHQFKHAQLQSDERQGALKHLVDMQEGQADRDHKSTQAASQQAFDQQAAAQEQALPPAPEVSE</sequence>
<keyword evidence="3" id="KW-1185">Reference proteome</keyword>
<dbReference type="Proteomes" id="UP000567293">
    <property type="component" value="Unassembled WGS sequence"/>
</dbReference>
<evidence type="ECO:0000313" key="3">
    <source>
        <dbReference type="Proteomes" id="UP000567293"/>
    </source>
</evidence>
<accession>A0A7V8SYQ4</accession>
<dbReference type="AlphaFoldDB" id="A0A7V8SYQ4"/>
<reference evidence="2" key="1">
    <citation type="submission" date="2020-06" db="EMBL/GenBank/DDBJ databases">
        <title>Legume-microbial interactions unlock mineral nutrients during tropical forest succession.</title>
        <authorList>
            <person name="Epihov D.Z."/>
        </authorList>
    </citation>
    <scope>NUCLEOTIDE SEQUENCE [LARGE SCALE GENOMIC DNA]</scope>
    <source>
        <strain evidence="2">Pan2503</strain>
    </source>
</reference>
<protein>
    <submittedName>
        <fullName evidence="2">Uncharacterized protein</fullName>
    </submittedName>
</protein>
<feature type="region of interest" description="Disordered" evidence="1">
    <location>
        <begin position="1"/>
        <end position="28"/>
    </location>
</feature>
<organism evidence="2 3">
    <name type="scientific">Candidatus Acidiferrum panamense</name>
    <dbReference type="NCBI Taxonomy" id="2741543"/>
    <lineage>
        <taxon>Bacteria</taxon>
        <taxon>Pseudomonadati</taxon>
        <taxon>Acidobacteriota</taxon>
        <taxon>Terriglobia</taxon>
        <taxon>Candidatus Acidiferrales</taxon>
        <taxon>Candidatus Acidiferrum</taxon>
    </lineage>
</organism>
<dbReference type="EMBL" id="JACDQQ010001955">
    <property type="protein sequence ID" value="MBA0087329.1"/>
    <property type="molecule type" value="Genomic_DNA"/>
</dbReference>
<proteinExistence type="predicted"/>
<evidence type="ECO:0000256" key="1">
    <source>
        <dbReference type="SAM" id="MobiDB-lite"/>
    </source>
</evidence>
<feature type="compositionally biased region" description="Basic and acidic residues" evidence="1">
    <location>
        <begin position="75"/>
        <end position="85"/>
    </location>
</feature>
<feature type="non-terminal residue" evidence="2">
    <location>
        <position position="1"/>
    </location>
</feature>
<gene>
    <name evidence="2" type="ORF">HRJ53_20285</name>
</gene>